<keyword evidence="4" id="KW-0812">Transmembrane</keyword>
<feature type="transmembrane region" description="Helical" evidence="4">
    <location>
        <begin position="167"/>
        <end position="186"/>
    </location>
</feature>
<dbReference type="InterPro" id="IPR050745">
    <property type="entry name" value="Multifunctional_regulatory"/>
</dbReference>
<feature type="repeat" description="ANK" evidence="3">
    <location>
        <begin position="38"/>
        <end position="70"/>
    </location>
</feature>
<evidence type="ECO:0000313" key="5">
    <source>
        <dbReference type="EMBL" id="GAB1310586.1"/>
    </source>
</evidence>
<dbReference type="PANTHER" id="PTHR24189:SF50">
    <property type="entry name" value="ANKYRIN REPEAT AND SOCS BOX PROTEIN 2"/>
    <property type="match status" value="1"/>
</dbReference>
<dbReference type="InterPro" id="IPR002110">
    <property type="entry name" value="Ankyrin_rpt"/>
</dbReference>
<keyword evidence="2 3" id="KW-0040">ANK repeat</keyword>
<evidence type="ECO:0000313" key="6">
    <source>
        <dbReference type="Proteomes" id="UP001628179"/>
    </source>
</evidence>
<protein>
    <submittedName>
        <fullName evidence="5">Uncharacterized protein</fullName>
    </submittedName>
</protein>
<dbReference type="EMBL" id="BAAFSV010000001">
    <property type="protein sequence ID" value="GAB1310586.1"/>
    <property type="molecule type" value="Genomic_DNA"/>
</dbReference>
<dbReference type="GeneID" id="98171541"/>
<keyword evidence="6" id="KW-1185">Reference proteome</keyword>
<name>A0ABQ0FYK5_9PEZI</name>
<dbReference type="PROSITE" id="PS50297">
    <property type="entry name" value="ANK_REP_REGION"/>
    <property type="match status" value="1"/>
</dbReference>
<evidence type="ECO:0000256" key="2">
    <source>
        <dbReference type="ARBA" id="ARBA00023043"/>
    </source>
</evidence>
<evidence type="ECO:0000256" key="1">
    <source>
        <dbReference type="ARBA" id="ARBA00022737"/>
    </source>
</evidence>
<comment type="caution">
    <text evidence="5">The sequence shown here is derived from an EMBL/GenBank/DDBJ whole genome shotgun (WGS) entry which is preliminary data.</text>
</comment>
<proteinExistence type="predicted"/>
<evidence type="ECO:0000256" key="3">
    <source>
        <dbReference type="PROSITE-ProRule" id="PRU00023"/>
    </source>
</evidence>
<dbReference type="Proteomes" id="UP001628179">
    <property type="component" value="Unassembled WGS sequence"/>
</dbReference>
<reference evidence="5 6" key="1">
    <citation type="submission" date="2024-09" db="EMBL/GenBank/DDBJ databases">
        <title>Itraconazole resistance in Madurella fahalii resulting from another homologue of gene encoding cytochrome P450 14-alpha sterol demethylase (CYP51).</title>
        <authorList>
            <person name="Yoshioka I."/>
            <person name="Fahal A.H."/>
            <person name="Kaneko S."/>
            <person name="Yaguchi T."/>
        </authorList>
    </citation>
    <scope>NUCLEOTIDE SEQUENCE [LARGE SCALE GENOMIC DNA]</scope>
    <source>
        <strain evidence="5 6">IFM 68171</strain>
    </source>
</reference>
<dbReference type="RefSeq" id="XP_070912319.1">
    <property type="nucleotide sequence ID" value="XM_071056218.1"/>
</dbReference>
<keyword evidence="1" id="KW-0677">Repeat</keyword>
<keyword evidence="4" id="KW-1133">Transmembrane helix</keyword>
<keyword evidence="4" id="KW-0472">Membrane</keyword>
<dbReference type="SUPFAM" id="SSF48403">
    <property type="entry name" value="Ankyrin repeat"/>
    <property type="match status" value="1"/>
</dbReference>
<dbReference type="Gene3D" id="1.25.40.20">
    <property type="entry name" value="Ankyrin repeat-containing domain"/>
    <property type="match status" value="1"/>
</dbReference>
<dbReference type="PANTHER" id="PTHR24189">
    <property type="entry name" value="MYOTROPHIN"/>
    <property type="match status" value="1"/>
</dbReference>
<dbReference type="SMART" id="SM00248">
    <property type="entry name" value="ANK"/>
    <property type="match status" value="2"/>
</dbReference>
<dbReference type="InterPro" id="IPR036770">
    <property type="entry name" value="Ankyrin_rpt-contain_sf"/>
</dbReference>
<gene>
    <name evidence="5" type="ORF">MFIFM68171_00796</name>
</gene>
<dbReference type="Pfam" id="PF12796">
    <property type="entry name" value="Ank_2"/>
    <property type="match status" value="1"/>
</dbReference>
<organism evidence="5 6">
    <name type="scientific">Madurella fahalii</name>
    <dbReference type="NCBI Taxonomy" id="1157608"/>
    <lineage>
        <taxon>Eukaryota</taxon>
        <taxon>Fungi</taxon>
        <taxon>Dikarya</taxon>
        <taxon>Ascomycota</taxon>
        <taxon>Pezizomycotina</taxon>
        <taxon>Sordariomycetes</taxon>
        <taxon>Sordariomycetidae</taxon>
        <taxon>Sordariales</taxon>
        <taxon>Sordariales incertae sedis</taxon>
        <taxon>Madurella</taxon>
    </lineage>
</organism>
<evidence type="ECO:0000256" key="4">
    <source>
        <dbReference type="SAM" id="Phobius"/>
    </source>
</evidence>
<accession>A0ABQ0FYK5</accession>
<sequence>MSLFHDAAAGTLTREGLLLYLHHHGIDEQSHQRGEGIFGLTPLALAARNGHVDVVRLLLSQGAKADALTGDNKTALWIVTDSGMGRDRAKIVELLLKHKANSRYCHPDLNNGARPLENELRRNKDPEVIQLLVEANGTTAQAEALASGLCNPVIDDAMESTRWRRQIRTATVNLISAFILFILALVDSPGIARMVNKVFQNVLADDGIRDNQDNGIVHYGATVVMQESTLRSHDLSIHGCH</sequence>
<dbReference type="PROSITE" id="PS50088">
    <property type="entry name" value="ANK_REPEAT"/>
    <property type="match status" value="1"/>
</dbReference>